<sequence length="299" mass="32229">MSNRTAHNPPAIRAMNISKSLGGTQLLDNISIEIEPQTVTAIAGPNGVGKTILLCCLSGALAPDTGTITMGTNEGTAQHVFAPQGSLALPGLTGRETIDFYQSLHPSATDRWRDLVTTFELTPHLDELVRNYSGGMQQLLELTIAFSVSVPIIILDEPSANLDPTMVQTVHDVIRSKRDAGTTVVFTTHTPVDAELADELLVMTDTGITVSGVPQTLRDSLPPIIARSPTAPIPESVPIYGDRWVRHGDVLHGFARNPDVRPGVEEVSGRSIVEPSFRDLFAYYTEVEPLIAHRPGAEK</sequence>
<evidence type="ECO:0000313" key="4">
    <source>
        <dbReference type="EMBL" id="MCL9816783.1"/>
    </source>
</evidence>
<dbReference type="PANTHER" id="PTHR43613:SF1">
    <property type="entry name" value="ABC TRANSPORTER, ATP-BINDING PROTEIN"/>
    <property type="match status" value="1"/>
</dbReference>
<feature type="domain" description="ABC transporter" evidence="3">
    <location>
        <begin position="12"/>
        <end position="230"/>
    </location>
</feature>
<dbReference type="EMBL" id="JAKRVX010000002">
    <property type="protein sequence ID" value="MCL9816783.1"/>
    <property type="molecule type" value="Genomic_DNA"/>
</dbReference>
<dbReference type="Proteomes" id="UP001203207">
    <property type="component" value="Unassembled WGS sequence"/>
</dbReference>
<dbReference type="InterPro" id="IPR027417">
    <property type="entry name" value="P-loop_NTPase"/>
</dbReference>
<comment type="caution">
    <text evidence="4">The sequence shown here is derived from an EMBL/GenBank/DDBJ whole genome shotgun (WGS) entry which is preliminary data.</text>
</comment>
<keyword evidence="2 4" id="KW-0067">ATP-binding</keyword>
<name>A0AAE3FXE5_9EURY</name>
<evidence type="ECO:0000256" key="2">
    <source>
        <dbReference type="ARBA" id="ARBA00022840"/>
    </source>
</evidence>
<dbReference type="InterPro" id="IPR003593">
    <property type="entry name" value="AAA+_ATPase"/>
</dbReference>
<keyword evidence="1" id="KW-0547">Nucleotide-binding</keyword>
<reference evidence="4" key="1">
    <citation type="journal article" date="2022" name="Syst. Appl. Microbiol.">
        <title>Natronocalculus amylovorans gen. nov., sp. nov., and Natranaeroarchaeum aerophilus sp. nov., dominant culturable amylolytic natronoarchaea from hypersaline soda lakes in southwestern Siberia.</title>
        <authorList>
            <person name="Sorokin D.Y."/>
            <person name="Elcheninov A.G."/>
            <person name="Khizhniak T.V."/>
            <person name="Koenen M."/>
            <person name="Bale N.J."/>
            <person name="Damste J.S.S."/>
            <person name="Kublanov I.V."/>
        </authorList>
    </citation>
    <scope>NUCLEOTIDE SEQUENCE</scope>
    <source>
        <strain evidence="4">AArc-St2</strain>
    </source>
</reference>
<gene>
    <name evidence="4" type="ORF">AArcSt2_07490</name>
</gene>
<dbReference type="PROSITE" id="PS50893">
    <property type="entry name" value="ABC_TRANSPORTER_2"/>
    <property type="match status" value="1"/>
</dbReference>
<dbReference type="Gene3D" id="3.40.50.300">
    <property type="entry name" value="P-loop containing nucleotide triphosphate hydrolases"/>
    <property type="match status" value="1"/>
</dbReference>
<proteinExistence type="predicted"/>
<dbReference type="SMART" id="SM00382">
    <property type="entry name" value="AAA"/>
    <property type="match status" value="1"/>
</dbReference>
<dbReference type="InterPro" id="IPR003439">
    <property type="entry name" value="ABC_transporter-like_ATP-bd"/>
</dbReference>
<dbReference type="SUPFAM" id="SSF52540">
    <property type="entry name" value="P-loop containing nucleoside triphosphate hydrolases"/>
    <property type="match status" value="1"/>
</dbReference>
<keyword evidence="5" id="KW-1185">Reference proteome</keyword>
<dbReference type="AlphaFoldDB" id="A0AAE3FXE5"/>
<dbReference type="GO" id="GO:0005524">
    <property type="term" value="F:ATP binding"/>
    <property type="evidence" value="ECO:0007669"/>
    <property type="project" value="UniProtKB-KW"/>
</dbReference>
<reference evidence="4" key="2">
    <citation type="submission" date="2022-02" db="EMBL/GenBank/DDBJ databases">
        <authorList>
            <person name="Elcheninov A.G."/>
            <person name="Sorokin D.Y."/>
            <person name="Kublanov I.V."/>
        </authorList>
    </citation>
    <scope>NUCLEOTIDE SEQUENCE</scope>
    <source>
        <strain evidence="4">AArc-St2</strain>
    </source>
</reference>
<protein>
    <submittedName>
        <fullName evidence="4">ABC transporter ATP-binding protein</fullName>
    </submittedName>
</protein>
<accession>A0AAE3FXE5</accession>
<evidence type="ECO:0000313" key="5">
    <source>
        <dbReference type="Proteomes" id="UP001203207"/>
    </source>
</evidence>
<evidence type="ECO:0000259" key="3">
    <source>
        <dbReference type="PROSITE" id="PS50893"/>
    </source>
</evidence>
<evidence type="ECO:0000256" key="1">
    <source>
        <dbReference type="ARBA" id="ARBA00022741"/>
    </source>
</evidence>
<organism evidence="4 5">
    <name type="scientific">Natronocalculus amylovorans</name>
    <dbReference type="NCBI Taxonomy" id="2917812"/>
    <lineage>
        <taxon>Archaea</taxon>
        <taxon>Methanobacteriati</taxon>
        <taxon>Methanobacteriota</taxon>
        <taxon>Stenosarchaea group</taxon>
        <taxon>Halobacteria</taxon>
        <taxon>Halobacteriales</taxon>
        <taxon>Haloferacaceae</taxon>
        <taxon>Natronocalculus</taxon>
    </lineage>
</organism>
<dbReference type="RefSeq" id="WP_174652244.1">
    <property type="nucleotide sequence ID" value="NZ_JAKRVX010000002.1"/>
</dbReference>
<dbReference type="PANTHER" id="PTHR43613">
    <property type="entry name" value="ABC TRANSPORTER, ATP-BINDING PROTEIN"/>
    <property type="match status" value="1"/>
</dbReference>
<dbReference type="GO" id="GO:0016887">
    <property type="term" value="F:ATP hydrolysis activity"/>
    <property type="evidence" value="ECO:0007669"/>
    <property type="project" value="InterPro"/>
</dbReference>
<dbReference type="Pfam" id="PF00005">
    <property type="entry name" value="ABC_tran"/>
    <property type="match status" value="1"/>
</dbReference>